<keyword evidence="2" id="KW-1185">Reference proteome</keyword>
<evidence type="ECO:0000313" key="1">
    <source>
        <dbReference type="EMBL" id="EIM64493.1"/>
    </source>
</evidence>
<dbReference type="RefSeq" id="WP_004074044.1">
    <property type="nucleotide sequence ID" value="NZ_CM001488.1"/>
</dbReference>
<reference evidence="1 2" key="2">
    <citation type="submission" date="2012-02" db="EMBL/GenBank/DDBJ databases">
        <title>Improved High-Quality Draft sequence of Desulfobacter postgatei 2ac9.</title>
        <authorList>
            <consortium name="US DOE Joint Genome Institute"/>
            <person name="Lucas S."/>
            <person name="Han J."/>
            <person name="Lapidus A."/>
            <person name="Cheng J.-F."/>
            <person name="Goodwin L."/>
            <person name="Pitluck S."/>
            <person name="Peters L."/>
            <person name="Ovchinnikova G."/>
            <person name="Held B."/>
            <person name="Detter J.C."/>
            <person name="Han C."/>
            <person name="Tapia R."/>
            <person name="Land M."/>
            <person name="Hauser L."/>
            <person name="Kyrpides N."/>
            <person name="Ivanova N."/>
            <person name="Pagani I."/>
            <person name="Orellana R."/>
            <person name="Lovley D."/>
            <person name="Woyke T."/>
        </authorList>
    </citation>
    <scope>NUCLEOTIDE SEQUENCE [LARGE SCALE GENOMIC DNA]</scope>
    <source>
        <strain evidence="1 2">2ac9</strain>
    </source>
</reference>
<dbReference type="eggNOG" id="COG4942">
    <property type="taxonomic scope" value="Bacteria"/>
</dbReference>
<sequence length="486" mass="55407">MNFTGLQAKYRRIFDDSKAWKLLRADNAPIILSFLASIFAEESEVPFSRARIDLDAELIRLGELGVWETDTSAGVYLNLWIKAGWLREMDDMLSKTEAAEIALRFCKSLDEKANVTTASHLRIVQEAVRELLVAISTNPEERLVLLEEKKAAIQYEIDQLHAGVIVELSAAEQAERIREIYQLASVLPGDFRRVEDEIRMLDQSLRVQIIEADTTRGDVLQSVMEQETVLENTDAGRAFEGFFQLLCEQNRSMEFRDQLRTVLNQPAADHLTPPQKHFLTQLMRELTRESDRVFKIRRRTEEGLRNYIESGWARENLAVDRLLSRLERTAVALRERSLNPRCLTRLSLPVGPVQINSPEKMRLRTPDEKLDTSGIREKKNSDKPSFEMLNILDTVRIRHVAEKARSALARHGPMTIGEIAAIHPLTAGLEELVAFLRVAKAVGAASMDRQEKIELRDKQGHFMRASIPCFLLSAELFPENPDNLNI</sequence>
<evidence type="ECO:0000313" key="2">
    <source>
        <dbReference type="Proteomes" id="UP000005778"/>
    </source>
</evidence>
<dbReference type="STRING" id="879212.DespoDRAFT_02650"/>
<dbReference type="OrthoDB" id="138803at2"/>
<dbReference type="Pfam" id="PF11855">
    <property type="entry name" value="DUF3375"/>
    <property type="match status" value="1"/>
</dbReference>
<dbReference type="AlphaFoldDB" id="I5B4T0"/>
<name>I5B4T0_9BACT</name>
<reference evidence="1 2" key="1">
    <citation type="submission" date="2011-09" db="EMBL/GenBank/DDBJ databases">
        <authorList>
            <consortium name="US DOE Joint Genome Institute (JGI-PGF)"/>
            <person name="Lucas S."/>
            <person name="Han J."/>
            <person name="Lapidus A."/>
            <person name="Cheng J.-F."/>
            <person name="Goodwin L."/>
            <person name="Pitluck S."/>
            <person name="Peters L."/>
            <person name="Land M.L."/>
            <person name="Hauser L."/>
            <person name="Orellana R."/>
            <person name="Lovley D."/>
            <person name="Woyke T.J."/>
        </authorList>
    </citation>
    <scope>NUCLEOTIDE SEQUENCE [LARGE SCALE GENOMIC DNA]</scope>
    <source>
        <strain evidence="1 2">2ac9</strain>
    </source>
</reference>
<proteinExistence type="predicted"/>
<protein>
    <recommendedName>
        <fullName evidence="3">DUF3375 domain-containing protein</fullName>
    </recommendedName>
</protein>
<dbReference type="HOGENOM" id="CLU_031117_1_0_7"/>
<dbReference type="EMBL" id="CM001488">
    <property type="protein sequence ID" value="EIM64493.1"/>
    <property type="molecule type" value="Genomic_DNA"/>
</dbReference>
<organism evidence="1 2">
    <name type="scientific">Desulfobacter postgatei 2ac9</name>
    <dbReference type="NCBI Taxonomy" id="879212"/>
    <lineage>
        <taxon>Bacteria</taxon>
        <taxon>Pseudomonadati</taxon>
        <taxon>Thermodesulfobacteriota</taxon>
        <taxon>Desulfobacteria</taxon>
        <taxon>Desulfobacterales</taxon>
        <taxon>Desulfobacteraceae</taxon>
        <taxon>Desulfobacter</taxon>
    </lineage>
</organism>
<accession>I5B4T0</accession>
<dbReference type="InterPro" id="IPR021804">
    <property type="entry name" value="DUF3375"/>
</dbReference>
<dbReference type="Proteomes" id="UP000005778">
    <property type="component" value="Chromosome"/>
</dbReference>
<evidence type="ECO:0008006" key="3">
    <source>
        <dbReference type="Google" id="ProtNLM"/>
    </source>
</evidence>
<gene>
    <name evidence="1" type="ORF">DespoDRAFT_02650</name>
</gene>